<keyword evidence="1" id="KW-0732">Signal</keyword>
<evidence type="ECO:0000313" key="2">
    <source>
        <dbReference type="EMBL" id="MBX34025.1"/>
    </source>
</evidence>
<name>A0A2P2MUX7_RHIMU</name>
<proteinExistence type="predicted"/>
<dbReference type="EMBL" id="GGEC01053541">
    <property type="protein sequence ID" value="MBX34025.1"/>
    <property type="molecule type" value="Transcribed_RNA"/>
</dbReference>
<reference evidence="2" key="1">
    <citation type="submission" date="2018-02" db="EMBL/GenBank/DDBJ databases">
        <title>Rhizophora mucronata_Transcriptome.</title>
        <authorList>
            <person name="Meera S.P."/>
            <person name="Sreeshan A."/>
            <person name="Augustine A."/>
        </authorList>
    </citation>
    <scope>NUCLEOTIDE SEQUENCE</scope>
    <source>
        <tissue evidence="2">Leaf</tissue>
    </source>
</reference>
<feature type="signal peptide" evidence="1">
    <location>
        <begin position="1"/>
        <end position="22"/>
    </location>
</feature>
<protein>
    <submittedName>
        <fullName evidence="2">Uncharacterized protein</fullName>
    </submittedName>
</protein>
<organism evidence="2">
    <name type="scientific">Rhizophora mucronata</name>
    <name type="common">Asiatic mangrove</name>
    <dbReference type="NCBI Taxonomy" id="61149"/>
    <lineage>
        <taxon>Eukaryota</taxon>
        <taxon>Viridiplantae</taxon>
        <taxon>Streptophyta</taxon>
        <taxon>Embryophyta</taxon>
        <taxon>Tracheophyta</taxon>
        <taxon>Spermatophyta</taxon>
        <taxon>Magnoliopsida</taxon>
        <taxon>eudicotyledons</taxon>
        <taxon>Gunneridae</taxon>
        <taxon>Pentapetalae</taxon>
        <taxon>rosids</taxon>
        <taxon>fabids</taxon>
        <taxon>Malpighiales</taxon>
        <taxon>Rhizophoraceae</taxon>
        <taxon>Rhizophora</taxon>
    </lineage>
</organism>
<evidence type="ECO:0000256" key="1">
    <source>
        <dbReference type="SAM" id="SignalP"/>
    </source>
</evidence>
<feature type="chain" id="PRO_5015139772" evidence="1">
    <location>
        <begin position="23"/>
        <end position="82"/>
    </location>
</feature>
<dbReference type="AlphaFoldDB" id="A0A2P2MUX7"/>
<sequence>MLSNQVNILVLILLSDFRITSTRDQFIVSYFVPFIEYKLLLVSINTESEVQIITYIILKHPFQIFKVIRINSLNVMICNFNS</sequence>
<accession>A0A2P2MUX7</accession>